<feature type="domain" description="PPM-type phosphatase" evidence="1">
    <location>
        <begin position="4"/>
        <end position="235"/>
    </location>
</feature>
<accession>A0A9D2RRE7</accession>
<dbReference type="Proteomes" id="UP000823824">
    <property type="component" value="Unassembled WGS sequence"/>
</dbReference>
<comment type="caution">
    <text evidence="2">The sequence shown here is derived from an EMBL/GenBank/DDBJ whole genome shotgun (WGS) entry which is preliminary data.</text>
</comment>
<evidence type="ECO:0000313" key="2">
    <source>
        <dbReference type="EMBL" id="HJB13384.1"/>
    </source>
</evidence>
<proteinExistence type="predicted"/>
<dbReference type="EMBL" id="DWZJ01000055">
    <property type="protein sequence ID" value="HJB13384.1"/>
    <property type="molecule type" value="Genomic_DNA"/>
</dbReference>
<dbReference type="AlphaFoldDB" id="A0A9D2RRE7"/>
<sequence>MKVSAYAYTNRGGRDHNEDSLRAAADQGVFVLADGLGGHGRGEVASALAVDALFTAMTQAETLGGETLLDLFQKANETILLQQGQPGQEEMRTTAVALKLMGDTAVWAHIGDSRLYRFSGGALAGVTADHSVTYRKFLGGEISYMDVYHDDDRSRLLRVLGKEPCRPEAGQGSVSPGDAFLLCSDGFWEYVYNEEMQADLCKARTPEEWAESMLLRHIRRTPPGNDNFSLITVFVEECG</sequence>
<dbReference type="PROSITE" id="PS51746">
    <property type="entry name" value="PPM_2"/>
    <property type="match status" value="1"/>
</dbReference>
<organism evidence="2 3">
    <name type="scientific">Candidatus Oscillibacter excrementigallinarum</name>
    <dbReference type="NCBI Taxonomy" id="2838716"/>
    <lineage>
        <taxon>Bacteria</taxon>
        <taxon>Bacillati</taxon>
        <taxon>Bacillota</taxon>
        <taxon>Clostridia</taxon>
        <taxon>Eubacteriales</taxon>
        <taxon>Oscillospiraceae</taxon>
        <taxon>Oscillibacter</taxon>
    </lineage>
</organism>
<reference evidence="2" key="2">
    <citation type="submission" date="2021-04" db="EMBL/GenBank/DDBJ databases">
        <authorList>
            <person name="Gilroy R."/>
        </authorList>
    </citation>
    <scope>NUCLEOTIDE SEQUENCE</scope>
    <source>
        <strain evidence="2">ChiBcec18-1249</strain>
    </source>
</reference>
<gene>
    <name evidence="2" type="ORF">H9787_06695</name>
</gene>
<protein>
    <submittedName>
        <fullName evidence="2">Serine/threonine-protein phosphatase</fullName>
    </submittedName>
</protein>
<evidence type="ECO:0000313" key="3">
    <source>
        <dbReference type="Proteomes" id="UP000823824"/>
    </source>
</evidence>
<dbReference type="Pfam" id="PF13672">
    <property type="entry name" value="PP2C_2"/>
    <property type="match status" value="1"/>
</dbReference>
<dbReference type="SMART" id="SM00332">
    <property type="entry name" value="PP2Cc"/>
    <property type="match status" value="1"/>
</dbReference>
<reference evidence="2" key="1">
    <citation type="journal article" date="2021" name="PeerJ">
        <title>Extensive microbial diversity within the chicken gut microbiome revealed by metagenomics and culture.</title>
        <authorList>
            <person name="Gilroy R."/>
            <person name="Ravi A."/>
            <person name="Getino M."/>
            <person name="Pursley I."/>
            <person name="Horton D.L."/>
            <person name="Alikhan N.F."/>
            <person name="Baker D."/>
            <person name="Gharbi K."/>
            <person name="Hall N."/>
            <person name="Watson M."/>
            <person name="Adriaenssens E.M."/>
            <person name="Foster-Nyarko E."/>
            <person name="Jarju S."/>
            <person name="Secka A."/>
            <person name="Antonio M."/>
            <person name="Oren A."/>
            <person name="Chaudhuri R.R."/>
            <person name="La Ragione R."/>
            <person name="Hildebrand F."/>
            <person name="Pallen M.J."/>
        </authorList>
    </citation>
    <scope>NUCLEOTIDE SEQUENCE</scope>
    <source>
        <strain evidence="2">ChiBcec18-1249</strain>
    </source>
</reference>
<dbReference type="SMART" id="SM00331">
    <property type="entry name" value="PP2C_SIG"/>
    <property type="match status" value="1"/>
</dbReference>
<evidence type="ECO:0000259" key="1">
    <source>
        <dbReference type="PROSITE" id="PS51746"/>
    </source>
</evidence>
<name>A0A9D2RRE7_9FIRM</name>
<dbReference type="InterPro" id="IPR036457">
    <property type="entry name" value="PPM-type-like_dom_sf"/>
</dbReference>
<dbReference type="Gene3D" id="3.60.40.10">
    <property type="entry name" value="PPM-type phosphatase domain"/>
    <property type="match status" value="1"/>
</dbReference>
<dbReference type="CDD" id="cd00143">
    <property type="entry name" value="PP2Cc"/>
    <property type="match status" value="1"/>
</dbReference>
<dbReference type="SUPFAM" id="SSF81606">
    <property type="entry name" value="PP2C-like"/>
    <property type="match status" value="1"/>
</dbReference>
<dbReference type="InterPro" id="IPR001932">
    <property type="entry name" value="PPM-type_phosphatase-like_dom"/>
</dbReference>